<gene>
    <name evidence="2" type="ORF">Tco_0823818</name>
</gene>
<accession>A0ABQ5ANZ8</accession>
<proteinExistence type="predicted"/>
<dbReference type="Proteomes" id="UP001151760">
    <property type="component" value="Unassembled WGS sequence"/>
</dbReference>
<evidence type="ECO:0000313" key="2">
    <source>
        <dbReference type="EMBL" id="GJT02649.1"/>
    </source>
</evidence>
<reference evidence="2" key="1">
    <citation type="journal article" date="2022" name="Int. J. Mol. Sci.">
        <title>Draft Genome of Tanacetum Coccineum: Genomic Comparison of Closely Related Tanacetum-Family Plants.</title>
        <authorList>
            <person name="Yamashiro T."/>
            <person name="Shiraishi A."/>
            <person name="Nakayama K."/>
            <person name="Satake H."/>
        </authorList>
    </citation>
    <scope>NUCLEOTIDE SEQUENCE</scope>
</reference>
<dbReference type="EMBL" id="BQNB010012365">
    <property type="protein sequence ID" value="GJT02649.1"/>
    <property type="molecule type" value="Genomic_DNA"/>
</dbReference>
<protein>
    <submittedName>
        <fullName evidence="2">Uncharacterized protein</fullName>
    </submittedName>
</protein>
<name>A0ABQ5ANZ8_9ASTR</name>
<sequence>MIDRGNSKENSTLTLDDACYNSGGGALTTCAAARVYHKDESVFHISGCAMKFKCEVCLSPTLARDFSKSEETMLQTLDFAIELANDLMDQKLRTYAERQNETTRKLIDSSRKTNHINNPTRSKM</sequence>
<reference evidence="2" key="2">
    <citation type="submission" date="2022-01" db="EMBL/GenBank/DDBJ databases">
        <authorList>
            <person name="Yamashiro T."/>
            <person name="Shiraishi A."/>
            <person name="Satake H."/>
            <person name="Nakayama K."/>
        </authorList>
    </citation>
    <scope>NUCLEOTIDE SEQUENCE</scope>
</reference>
<organism evidence="2 3">
    <name type="scientific">Tanacetum coccineum</name>
    <dbReference type="NCBI Taxonomy" id="301880"/>
    <lineage>
        <taxon>Eukaryota</taxon>
        <taxon>Viridiplantae</taxon>
        <taxon>Streptophyta</taxon>
        <taxon>Embryophyta</taxon>
        <taxon>Tracheophyta</taxon>
        <taxon>Spermatophyta</taxon>
        <taxon>Magnoliopsida</taxon>
        <taxon>eudicotyledons</taxon>
        <taxon>Gunneridae</taxon>
        <taxon>Pentapetalae</taxon>
        <taxon>asterids</taxon>
        <taxon>campanulids</taxon>
        <taxon>Asterales</taxon>
        <taxon>Asteraceae</taxon>
        <taxon>Asteroideae</taxon>
        <taxon>Anthemideae</taxon>
        <taxon>Anthemidinae</taxon>
        <taxon>Tanacetum</taxon>
    </lineage>
</organism>
<feature type="compositionally biased region" description="Polar residues" evidence="1">
    <location>
        <begin position="115"/>
        <end position="124"/>
    </location>
</feature>
<evidence type="ECO:0000256" key="1">
    <source>
        <dbReference type="SAM" id="MobiDB-lite"/>
    </source>
</evidence>
<keyword evidence="3" id="KW-1185">Reference proteome</keyword>
<feature type="region of interest" description="Disordered" evidence="1">
    <location>
        <begin position="99"/>
        <end position="124"/>
    </location>
</feature>
<evidence type="ECO:0000313" key="3">
    <source>
        <dbReference type="Proteomes" id="UP001151760"/>
    </source>
</evidence>
<feature type="compositionally biased region" description="Basic and acidic residues" evidence="1">
    <location>
        <begin position="99"/>
        <end position="111"/>
    </location>
</feature>
<comment type="caution">
    <text evidence="2">The sequence shown here is derived from an EMBL/GenBank/DDBJ whole genome shotgun (WGS) entry which is preliminary data.</text>
</comment>